<evidence type="ECO:0000256" key="2">
    <source>
        <dbReference type="ARBA" id="ARBA00022771"/>
    </source>
</evidence>
<dbReference type="SUPFAM" id="SSF57850">
    <property type="entry name" value="RING/U-box"/>
    <property type="match status" value="1"/>
</dbReference>
<organism evidence="7 8">
    <name type="scientific">Trachipleistophora hominis</name>
    <name type="common">Microsporidian parasite</name>
    <dbReference type="NCBI Taxonomy" id="72359"/>
    <lineage>
        <taxon>Eukaryota</taxon>
        <taxon>Fungi</taxon>
        <taxon>Fungi incertae sedis</taxon>
        <taxon>Microsporidia</taxon>
        <taxon>Pleistophoridae</taxon>
        <taxon>Trachipleistophora</taxon>
    </lineage>
</organism>
<feature type="region of interest" description="Disordered" evidence="5">
    <location>
        <begin position="1"/>
        <end position="39"/>
    </location>
</feature>
<evidence type="ECO:0000256" key="1">
    <source>
        <dbReference type="ARBA" id="ARBA00022723"/>
    </source>
</evidence>
<feature type="region of interest" description="Disordered" evidence="5">
    <location>
        <begin position="51"/>
        <end position="84"/>
    </location>
</feature>
<keyword evidence="2 4" id="KW-0863">Zinc-finger</keyword>
<dbReference type="EMBL" id="JH993999">
    <property type="protein sequence ID" value="ELQ74989.1"/>
    <property type="molecule type" value="Genomic_DNA"/>
</dbReference>
<dbReference type="PANTHER" id="PTHR45931:SF3">
    <property type="entry name" value="RING ZINC FINGER-CONTAINING PROTEIN"/>
    <property type="match status" value="1"/>
</dbReference>
<keyword evidence="1" id="KW-0479">Metal-binding</keyword>
<dbReference type="Pfam" id="PF13639">
    <property type="entry name" value="zf-RING_2"/>
    <property type="match status" value="1"/>
</dbReference>
<accession>L7JU91</accession>
<evidence type="ECO:0000256" key="5">
    <source>
        <dbReference type="SAM" id="MobiDB-lite"/>
    </source>
</evidence>
<dbReference type="SMART" id="SM00184">
    <property type="entry name" value="RING"/>
    <property type="match status" value="1"/>
</dbReference>
<feature type="region of interest" description="Disordered" evidence="5">
    <location>
        <begin position="131"/>
        <end position="153"/>
    </location>
</feature>
<evidence type="ECO:0000256" key="3">
    <source>
        <dbReference type="ARBA" id="ARBA00022833"/>
    </source>
</evidence>
<dbReference type="GO" id="GO:0005634">
    <property type="term" value="C:nucleus"/>
    <property type="evidence" value="ECO:0007669"/>
    <property type="project" value="TreeGrafter"/>
</dbReference>
<dbReference type="InterPro" id="IPR051834">
    <property type="entry name" value="RING_finger_E3_ligase"/>
</dbReference>
<evidence type="ECO:0000313" key="7">
    <source>
        <dbReference type="EMBL" id="ELQ74989.1"/>
    </source>
</evidence>
<dbReference type="GO" id="GO:0008270">
    <property type="term" value="F:zinc ion binding"/>
    <property type="evidence" value="ECO:0007669"/>
    <property type="project" value="UniProtKB-KW"/>
</dbReference>
<dbReference type="OrthoDB" id="8062037at2759"/>
<name>L7JU91_TRAHO</name>
<dbReference type="HOGENOM" id="CLU_1195598_0_0_1"/>
<dbReference type="PROSITE" id="PS50089">
    <property type="entry name" value="ZF_RING_2"/>
    <property type="match status" value="1"/>
</dbReference>
<dbReference type="GO" id="GO:0061630">
    <property type="term" value="F:ubiquitin protein ligase activity"/>
    <property type="evidence" value="ECO:0007669"/>
    <property type="project" value="TreeGrafter"/>
</dbReference>
<feature type="compositionally biased region" description="Polar residues" evidence="5">
    <location>
        <begin position="1"/>
        <end position="13"/>
    </location>
</feature>
<evidence type="ECO:0000256" key="4">
    <source>
        <dbReference type="PROSITE-ProRule" id="PRU00175"/>
    </source>
</evidence>
<reference evidence="7 8" key="1">
    <citation type="journal article" date="2012" name="PLoS Pathog.">
        <title>The genome of the obligate intracellular parasite Trachipleistophora hominis: new insights into microsporidian genome dynamics and reductive evolution.</title>
        <authorList>
            <person name="Heinz E."/>
            <person name="Williams T.A."/>
            <person name="Nakjang S."/>
            <person name="Noel C.J."/>
            <person name="Swan D.C."/>
            <person name="Goldberg A.V."/>
            <person name="Harris S.R."/>
            <person name="Weinmaier T."/>
            <person name="Markert S."/>
            <person name="Becher D."/>
            <person name="Bernhardt J."/>
            <person name="Dagan T."/>
            <person name="Hacker C."/>
            <person name="Lucocq J.M."/>
            <person name="Schweder T."/>
            <person name="Rattei T."/>
            <person name="Hall N."/>
            <person name="Hirt R.P."/>
            <person name="Embley T.M."/>
        </authorList>
    </citation>
    <scope>NUCLEOTIDE SEQUENCE [LARGE SCALE GENOMIC DNA]</scope>
</reference>
<dbReference type="STRING" id="72359.L7JU91"/>
<dbReference type="InterPro" id="IPR013083">
    <property type="entry name" value="Znf_RING/FYVE/PHD"/>
</dbReference>
<sequence>MVRKQMSSQVLNDDSSDTSEKDIVSMSQQTQDDDSSMESIVEVVLSLEESDCREAERQARERVREKAEKEAEARRKRIERDIQMGRIPPEKDLRPCRLVANENRPHESPPIICADVQRNSIWEAVYVPVDRENNNDDDDDSDDTRKKSPDILQKKQKKVGNTVLDKISVVPQIVPEENAICSICFEKIKGMMYNLKCKHTFHMDCIFRWVYTCNLCPLCKCPILLGIYNGRK</sequence>
<dbReference type="Proteomes" id="UP000011185">
    <property type="component" value="Unassembled WGS sequence"/>
</dbReference>
<gene>
    <name evidence="7" type="ORF">THOM_2073</name>
</gene>
<keyword evidence="8" id="KW-1185">Reference proteome</keyword>
<dbReference type="InParanoid" id="L7JU91"/>
<dbReference type="VEuPathDB" id="MicrosporidiaDB:THOM_2073"/>
<dbReference type="InterPro" id="IPR001841">
    <property type="entry name" value="Znf_RING"/>
</dbReference>
<protein>
    <submittedName>
        <fullName evidence="7">Putative Zinc finger protein</fullName>
    </submittedName>
</protein>
<dbReference type="Gene3D" id="3.30.40.10">
    <property type="entry name" value="Zinc/RING finger domain, C3HC4 (zinc finger)"/>
    <property type="match status" value="1"/>
</dbReference>
<evidence type="ECO:0000313" key="8">
    <source>
        <dbReference type="Proteomes" id="UP000011185"/>
    </source>
</evidence>
<dbReference type="OMA" id="ESPPIIC"/>
<dbReference type="GO" id="GO:0006511">
    <property type="term" value="P:ubiquitin-dependent protein catabolic process"/>
    <property type="evidence" value="ECO:0007669"/>
    <property type="project" value="TreeGrafter"/>
</dbReference>
<keyword evidence="3" id="KW-0862">Zinc</keyword>
<evidence type="ECO:0000259" key="6">
    <source>
        <dbReference type="PROSITE" id="PS50089"/>
    </source>
</evidence>
<feature type="compositionally biased region" description="Basic and acidic residues" evidence="5">
    <location>
        <begin position="143"/>
        <end position="153"/>
    </location>
</feature>
<feature type="domain" description="RING-type" evidence="6">
    <location>
        <begin position="181"/>
        <end position="220"/>
    </location>
</feature>
<proteinExistence type="predicted"/>
<dbReference type="PANTHER" id="PTHR45931">
    <property type="entry name" value="SI:CH211-59O9.10"/>
    <property type="match status" value="1"/>
</dbReference>
<dbReference type="AlphaFoldDB" id="L7JU91"/>